<comment type="similarity">
    <text evidence="2">Belongs to the acyl-CoA dehydrogenase family.</text>
</comment>
<evidence type="ECO:0000259" key="6">
    <source>
        <dbReference type="Pfam" id="PF00441"/>
    </source>
</evidence>
<dbReference type="Gene3D" id="1.20.140.10">
    <property type="entry name" value="Butyryl-CoA Dehydrogenase, subunit A, domain 3"/>
    <property type="match status" value="1"/>
</dbReference>
<comment type="caution">
    <text evidence="9">The sequence shown here is derived from an EMBL/GenBank/DDBJ whole genome shotgun (WGS) entry which is preliminary data.</text>
</comment>
<keyword evidence="3" id="KW-0285">Flavoprotein</keyword>
<evidence type="ECO:0000256" key="5">
    <source>
        <dbReference type="ARBA" id="ARBA00023002"/>
    </source>
</evidence>
<feature type="domain" description="Acyl-CoA oxidase/dehydrogenase middle" evidence="7">
    <location>
        <begin position="122"/>
        <end position="217"/>
    </location>
</feature>
<evidence type="ECO:0000256" key="4">
    <source>
        <dbReference type="ARBA" id="ARBA00022827"/>
    </source>
</evidence>
<organism evidence="9 10">
    <name type="scientific">Variovorax humicola</name>
    <dbReference type="NCBI Taxonomy" id="1769758"/>
    <lineage>
        <taxon>Bacteria</taxon>
        <taxon>Pseudomonadati</taxon>
        <taxon>Pseudomonadota</taxon>
        <taxon>Betaproteobacteria</taxon>
        <taxon>Burkholderiales</taxon>
        <taxon>Comamonadaceae</taxon>
        <taxon>Variovorax</taxon>
    </lineage>
</organism>
<dbReference type="PROSITE" id="PS00073">
    <property type="entry name" value="ACYL_COA_DH_2"/>
    <property type="match status" value="1"/>
</dbReference>
<evidence type="ECO:0000259" key="7">
    <source>
        <dbReference type="Pfam" id="PF02770"/>
    </source>
</evidence>
<dbReference type="Gene3D" id="1.10.540.10">
    <property type="entry name" value="Acyl-CoA dehydrogenase/oxidase, N-terminal domain"/>
    <property type="match status" value="1"/>
</dbReference>
<keyword evidence="10" id="KW-1185">Reference proteome</keyword>
<gene>
    <name evidence="9" type="ORF">WKW80_18800</name>
</gene>
<feature type="domain" description="Acyl-CoA dehydrogenase/oxidase C-terminal" evidence="6">
    <location>
        <begin position="229"/>
        <end position="377"/>
    </location>
</feature>
<keyword evidence="4" id="KW-0274">FAD</keyword>
<dbReference type="Pfam" id="PF02770">
    <property type="entry name" value="Acyl-CoA_dh_M"/>
    <property type="match status" value="1"/>
</dbReference>
<dbReference type="InterPro" id="IPR050741">
    <property type="entry name" value="Acyl-CoA_dehydrogenase"/>
</dbReference>
<dbReference type="InterPro" id="IPR037069">
    <property type="entry name" value="AcylCoA_DH/ox_N_sf"/>
</dbReference>
<evidence type="ECO:0000256" key="1">
    <source>
        <dbReference type="ARBA" id="ARBA00001974"/>
    </source>
</evidence>
<reference evidence="9 10" key="1">
    <citation type="submission" date="2024-03" db="EMBL/GenBank/DDBJ databases">
        <title>Novel species of the genus Variovorax.</title>
        <authorList>
            <person name="Liu Q."/>
            <person name="Xin Y.-H."/>
        </authorList>
    </citation>
    <scope>NUCLEOTIDE SEQUENCE [LARGE SCALE GENOMIC DNA]</scope>
    <source>
        <strain evidence="9 10">KACC 18501</strain>
    </source>
</reference>
<comment type="cofactor">
    <cofactor evidence="1">
        <name>FAD</name>
        <dbReference type="ChEBI" id="CHEBI:57692"/>
    </cofactor>
</comment>
<dbReference type="Gene3D" id="2.40.110.10">
    <property type="entry name" value="Butyryl-CoA Dehydrogenase, subunit A, domain 2"/>
    <property type="match status" value="1"/>
</dbReference>
<evidence type="ECO:0000259" key="8">
    <source>
        <dbReference type="Pfam" id="PF02771"/>
    </source>
</evidence>
<dbReference type="SUPFAM" id="SSF56645">
    <property type="entry name" value="Acyl-CoA dehydrogenase NM domain-like"/>
    <property type="match status" value="1"/>
</dbReference>
<evidence type="ECO:0000256" key="2">
    <source>
        <dbReference type="ARBA" id="ARBA00009347"/>
    </source>
</evidence>
<dbReference type="InterPro" id="IPR046373">
    <property type="entry name" value="Acyl-CoA_Oxase/DH_mid-dom_sf"/>
</dbReference>
<feature type="domain" description="Acyl-CoA dehydrogenase/oxidase N-terminal" evidence="8">
    <location>
        <begin position="4"/>
        <end position="118"/>
    </location>
</feature>
<sequence>MQYTHEHLEIQKTMRRFIDEEINPHVDEWEEAEAFPAHQVFKRMGDLGLLGLNKPEEFGGGGLDYSYAMALAEALGHINCGAVPMAIGVQTDMCTPALARFGSDELRREFLAPAIAGDMVGCIGVSEPGAGSDVAGIKSHARKDGDDYLITGQKMWITNSFQADWMCMLVNTGDGSAHRNKSLVMVPMNLPGIEKARKIRKIGMHSSDTGLIYFDDVRVPQRYRIGEEGQGFVYQMQQFQEERLWAAASSLEPMEDCIRDTIEWAQQRKMFGGTLADQQWVQFKLAELKTEVEALRALTYRACDLHVQGQDVTVLASMAKLKCGRLTRQVADTCLQFWGGMGFTWENRVSRLYRDGRLGSIGGGADEVMLGILAKTMGIAKRPPRQ</sequence>
<name>A0ABU8W1Y9_9BURK</name>
<dbReference type="InterPro" id="IPR006091">
    <property type="entry name" value="Acyl-CoA_Oxase/DH_mid-dom"/>
</dbReference>
<dbReference type="SUPFAM" id="SSF47203">
    <property type="entry name" value="Acyl-CoA dehydrogenase C-terminal domain-like"/>
    <property type="match status" value="1"/>
</dbReference>
<dbReference type="InterPro" id="IPR006089">
    <property type="entry name" value="Acyl-CoA_DH_CS"/>
</dbReference>
<dbReference type="RefSeq" id="WP_340365087.1">
    <property type="nucleotide sequence ID" value="NZ_JBBKZV010000011.1"/>
</dbReference>
<accession>A0ABU8W1Y9</accession>
<dbReference type="PROSITE" id="PS00072">
    <property type="entry name" value="ACYL_COA_DH_1"/>
    <property type="match status" value="1"/>
</dbReference>
<dbReference type="PANTHER" id="PTHR48083">
    <property type="entry name" value="MEDIUM-CHAIN SPECIFIC ACYL-COA DEHYDROGENASE, MITOCHONDRIAL-RELATED"/>
    <property type="match status" value="1"/>
</dbReference>
<evidence type="ECO:0000256" key="3">
    <source>
        <dbReference type="ARBA" id="ARBA00022630"/>
    </source>
</evidence>
<dbReference type="PANTHER" id="PTHR48083:SF6">
    <property type="entry name" value="ACYL-COA DEHYDROGENASE 6"/>
    <property type="match status" value="1"/>
</dbReference>
<protein>
    <submittedName>
        <fullName evidence="9">Acyl-CoA dehydrogenase family protein</fullName>
    </submittedName>
</protein>
<keyword evidence="5" id="KW-0560">Oxidoreductase</keyword>
<dbReference type="InterPro" id="IPR013786">
    <property type="entry name" value="AcylCoA_DH/ox_N"/>
</dbReference>
<dbReference type="Proteomes" id="UP001363010">
    <property type="component" value="Unassembled WGS sequence"/>
</dbReference>
<dbReference type="InterPro" id="IPR009100">
    <property type="entry name" value="AcylCoA_DH/oxidase_NM_dom_sf"/>
</dbReference>
<dbReference type="Pfam" id="PF00441">
    <property type="entry name" value="Acyl-CoA_dh_1"/>
    <property type="match status" value="1"/>
</dbReference>
<dbReference type="InterPro" id="IPR036250">
    <property type="entry name" value="AcylCo_DH-like_C"/>
</dbReference>
<dbReference type="InterPro" id="IPR009075">
    <property type="entry name" value="AcylCo_DH/oxidase_C"/>
</dbReference>
<evidence type="ECO:0000313" key="9">
    <source>
        <dbReference type="EMBL" id="MEJ8824052.1"/>
    </source>
</evidence>
<dbReference type="Pfam" id="PF02771">
    <property type="entry name" value="Acyl-CoA_dh_N"/>
    <property type="match status" value="1"/>
</dbReference>
<proteinExistence type="inferred from homology"/>
<dbReference type="EMBL" id="JBBKZV010000011">
    <property type="protein sequence ID" value="MEJ8824052.1"/>
    <property type="molecule type" value="Genomic_DNA"/>
</dbReference>
<evidence type="ECO:0000313" key="10">
    <source>
        <dbReference type="Proteomes" id="UP001363010"/>
    </source>
</evidence>